<sequence length="163" mass="19143">MKDLIEKIKSEKKAYLINDEEENSPDFVNFFFITEKNGEEELVNAVLYTLEMYYQSEVFAKAEDETLKRYPEYEKLQKGKELPEQKTEEIEMFLTEVMDQIEEDGEIQVSEHVFEENEDGVLMVEAGLNMPEVTETEIMNFINNFNNDNLSLDDSLYSFELDG</sequence>
<comment type="caution">
    <text evidence="1">The sequence shown here is derived from an EMBL/GenBank/DDBJ whole genome shotgun (WGS) entry which is preliminary data.</text>
</comment>
<dbReference type="RefSeq" id="WP_169682322.1">
    <property type="nucleotide sequence ID" value="NZ_JABBNU010000007.1"/>
</dbReference>
<organism evidence="1 2">
    <name type="scientific">Marinigracilibium pacificum</name>
    <dbReference type="NCBI Taxonomy" id="2729599"/>
    <lineage>
        <taxon>Bacteria</taxon>
        <taxon>Pseudomonadati</taxon>
        <taxon>Bacteroidota</taxon>
        <taxon>Cytophagia</taxon>
        <taxon>Cytophagales</taxon>
        <taxon>Flammeovirgaceae</taxon>
        <taxon>Marinigracilibium</taxon>
    </lineage>
</organism>
<reference evidence="1 2" key="1">
    <citation type="submission" date="2020-04" db="EMBL/GenBank/DDBJ databases">
        <title>Flammeovirgaceae bacterium KN852 isolated from deep sea.</title>
        <authorList>
            <person name="Zhang D.-C."/>
        </authorList>
    </citation>
    <scope>NUCLEOTIDE SEQUENCE [LARGE SCALE GENOMIC DNA]</scope>
    <source>
        <strain evidence="1 2">KN852</strain>
    </source>
</reference>
<keyword evidence="2" id="KW-1185">Reference proteome</keyword>
<accession>A0A848J0X6</accession>
<evidence type="ECO:0000313" key="1">
    <source>
        <dbReference type="EMBL" id="NMM49321.1"/>
    </source>
</evidence>
<evidence type="ECO:0000313" key="2">
    <source>
        <dbReference type="Proteomes" id="UP000559010"/>
    </source>
</evidence>
<dbReference type="Proteomes" id="UP000559010">
    <property type="component" value="Unassembled WGS sequence"/>
</dbReference>
<gene>
    <name evidence="1" type="ORF">HH304_12995</name>
</gene>
<dbReference type="EMBL" id="JABBNU010000007">
    <property type="protein sequence ID" value="NMM49321.1"/>
    <property type="molecule type" value="Genomic_DNA"/>
</dbReference>
<dbReference type="AlphaFoldDB" id="A0A848J0X6"/>
<proteinExistence type="predicted"/>
<protein>
    <submittedName>
        <fullName evidence="1">Uncharacterized protein</fullName>
    </submittedName>
</protein>
<name>A0A848J0X6_9BACT</name>